<proteinExistence type="predicted"/>
<evidence type="ECO:0000313" key="3">
    <source>
        <dbReference type="Proteomes" id="UP000580250"/>
    </source>
</evidence>
<evidence type="ECO:0000313" key="2">
    <source>
        <dbReference type="EMBL" id="CAD2140250.1"/>
    </source>
</evidence>
<name>A0A6V7TZD9_MELEN</name>
<dbReference type="Proteomes" id="UP000580250">
    <property type="component" value="Unassembled WGS sequence"/>
</dbReference>
<dbReference type="EMBL" id="CAJEWN010000025">
    <property type="protein sequence ID" value="CAD2140250.1"/>
    <property type="molecule type" value="Genomic_DNA"/>
</dbReference>
<reference evidence="2 3" key="1">
    <citation type="submission" date="2020-08" db="EMBL/GenBank/DDBJ databases">
        <authorList>
            <person name="Koutsovoulos G."/>
            <person name="Danchin GJ E."/>
        </authorList>
    </citation>
    <scope>NUCLEOTIDE SEQUENCE [LARGE SCALE GENOMIC DNA]</scope>
</reference>
<sequence>MPFYNFLVKLLACGQAQPILQQLLFFIFFQKFFYYFCFLLFRPIYFHLYFLQ</sequence>
<organism evidence="2 3">
    <name type="scientific">Meloidogyne enterolobii</name>
    <name type="common">Root-knot nematode worm</name>
    <name type="synonym">Meloidogyne mayaguensis</name>
    <dbReference type="NCBI Taxonomy" id="390850"/>
    <lineage>
        <taxon>Eukaryota</taxon>
        <taxon>Metazoa</taxon>
        <taxon>Ecdysozoa</taxon>
        <taxon>Nematoda</taxon>
        <taxon>Chromadorea</taxon>
        <taxon>Rhabditida</taxon>
        <taxon>Tylenchina</taxon>
        <taxon>Tylenchomorpha</taxon>
        <taxon>Tylenchoidea</taxon>
        <taxon>Meloidogynidae</taxon>
        <taxon>Meloidogyninae</taxon>
        <taxon>Meloidogyne</taxon>
    </lineage>
</organism>
<keyword evidence="1" id="KW-1133">Transmembrane helix</keyword>
<gene>
    <name evidence="2" type="ORF">MENT_LOCUS6424</name>
</gene>
<evidence type="ECO:0000256" key="1">
    <source>
        <dbReference type="SAM" id="Phobius"/>
    </source>
</evidence>
<feature type="transmembrane region" description="Helical" evidence="1">
    <location>
        <begin position="32"/>
        <end position="51"/>
    </location>
</feature>
<comment type="caution">
    <text evidence="2">The sequence shown here is derived from an EMBL/GenBank/DDBJ whole genome shotgun (WGS) entry which is preliminary data.</text>
</comment>
<dbReference type="AlphaFoldDB" id="A0A6V7TZD9"/>
<protein>
    <submittedName>
        <fullName evidence="2">Uncharacterized protein</fullName>
    </submittedName>
</protein>
<keyword evidence="1" id="KW-0812">Transmembrane</keyword>
<accession>A0A6V7TZD9</accession>
<keyword evidence="1" id="KW-0472">Membrane</keyword>